<dbReference type="GO" id="GO:0006098">
    <property type="term" value="P:pentose-phosphate shunt"/>
    <property type="evidence" value="ECO:0007669"/>
    <property type="project" value="TreeGrafter"/>
</dbReference>
<dbReference type="SUPFAM" id="SSF52922">
    <property type="entry name" value="TK C-terminal domain-like"/>
    <property type="match status" value="1"/>
</dbReference>
<feature type="domain" description="Transketolase-like pyrimidine-binding" evidence="15">
    <location>
        <begin position="358"/>
        <end position="533"/>
    </location>
</feature>
<evidence type="ECO:0000256" key="4">
    <source>
        <dbReference type="ARBA" id="ARBA00022679"/>
    </source>
</evidence>
<keyword evidence="6 13" id="KW-0460">Magnesium</keyword>
<dbReference type="InterPro" id="IPR020826">
    <property type="entry name" value="Transketolase_BS"/>
</dbReference>
<feature type="binding site" evidence="12">
    <location>
        <position position="72"/>
    </location>
    <ligand>
        <name>thiamine diphosphate</name>
        <dbReference type="ChEBI" id="CHEBI:58937"/>
    </ligand>
</feature>
<feature type="binding site" evidence="11">
    <location>
        <position position="32"/>
    </location>
    <ligand>
        <name>substrate</name>
    </ligand>
</feature>
<organism evidence="16 17">
    <name type="scientific">Candidatus Wallbacteria bacterium HGW-Wallbacteria-1</name>
    <dbReference type="NCBI Taxonomy" id="2013854"/>
    <lineage>
        <taxon>Bacteria</taxon>
        <taxon>Candidatus Walliibacteriota</taxon>
    </lineage>
</organism>
<feature type="binding site" evidence="11">
    <location>
        <position position="361"/>
    </location>
    <ligand>
        <name>substrate</name>
    </ligand>
</feature>
<feature type="binding site" evidence="11">
    <location>
        <position position="388"/>
    </location>
    <ligand>
        <name>substrate</name>
    </ligand>
</feature>
<feature type="binding site" evidence="11">
    <location>
        <position position="482"/>
    </location>
    <ligand>
        <name>substrate</name>
    </ligand>
</feature>
<dbReference type="FunFam" id="3.40.50.970:FF:000004">
    <property type="entry name" value="Transketolase"/>
    <property type="match status" value="1"/>
</dbReference>
<dbReference type="SUPFAM" id="SSF52518">
    <property type="entry name" value="Thiamin diphosphate-binding fold (THDP-binding)"/>
    <property type="match status" value="2"/>
</dbReference>
<comment type="cofactor">
    <cofactor evidence="13">
        <name>Mg(2+)</name>
        <dbReference type="ChEBI" id="CHEBI:18420"/>
    </cofactor>
    <text evidence="13">Binds 1 Mg(2+) ion per subunit. Can also utilize other divalent metal cations, such as Ca(2+), Mn(2+) and Co(2+).</text>
</comment>
<dbReference type="GO" id="GO:0046872">
    <property type="term" value="F:metal ion binding"/>
    <property type="evidence" value="ECO:0007669"/>
    <property type="project" value="UniProtKB-KW"/>
</dbReference>
<feature type="binding site" evidence="11">
    <location>
        <position position="470"/>
    </location>
    <ligand>
        <name>substrate</name>
    </ligand>
</feature>
<evidence type="ECO:0000256" key="13">
    <source>
        <dbReference type="PIRSR" id="PIRSR605478-4"/>
    </source>
</evidence>
<dbReference type="Pfam" id="PF02779">
    <property type="entry name" value="Transket_pyr"/>
    <property type="match status" value="1"/>
</dbReference>
<feature type="binding site" evidence="12">
    <location>
        <position position="162"/>
    </location>
    <ligand>
        <name>thiamine diphosphate</name>
        <dbReference type="ChEBI" id="CHEBI:58937"/>
    </ligand>
</feature>
<evidence type="ECO:0000256" key="5">
    <source>
        <dbReference type="ARBA" id="ARBA00022723"/>
    </source>
</evidence>
<evidence type="ECO:0000256" key="1">
    <source>
        <dbReference type="ARBA" id="ARBA00007131"/>
    </source>
</evidence>
<dbReference type="GO" id="GO:0004802">
    <property type="term" value="F:transketolase activity"/>
    <property type="evidence" value="ECO:0007669"/>
    <property type="project" value="UniProtKB-UniRule"/>
</dbReference>
<dbReference type="EC" id="2.2.1.1" evidence="3 9"/>
<dbReference type="InterPro" id="IPR055152">
    <property type="entry name" value="Transketolase-like_C_2"/>
</dbReference>
<comment type="cofactor">
    <cofactor evidence="12">
        <name>thiamine diphosphate</name>
        <dbReference type="ChEBI" id="CHEBI:58937"/>
    </cofactor>
    <text evidence="12">Binds 1 thiamine pyrophosphate per subunit. During the reaction, the substrate forms a covalent intermediate with the cofactor.</text>
</comment>
<dbReference type="NCBIfam" id="TIGR00232">
    <property type="entry name" value="tktlase_bact"/>
    <property type="match status" value="1"/>
</dbReference>
<dbReference type="Pfam" id="PF00456">
    <property type="entry name" value="Transketolase_N"/>
    <property type="match status" value="1"/>
</dbReference>
<keyword evidence="7 12" id="KW-0786">Thiamine pyrophosphate</keyword>
<evidence type="ECO:0000256" key="9">
    <source>
        <dbReference type="NCBIfam" id="TIGR00232"/>
    </source>
</evidence>
<feature type="binding site" evidence="11">
    <location>
        <position position="478"/>
    </location>
    <ligand>
        <name>substrate</name>
    </ligand>
</feature>
<dbReference type="CDD" id="cd02012">
    <property type="entry name" value="TPP_TK"/>
    <property type="match status" value="1"/>
</dbReference>
<dbReference type="InterPro" id="IPR009014">
    <property type="entry name" value="Transketo_C/PFOR_II"/>
</dbReference>
<evidence type="ECO:0000313" key="16">
    <source>
        <dbReference type="EMBL" id="PKK90978.1"/>
    </source>
</evidence>
<feature type="binding site" evidence="13">
    <location>
        <position position="161"/>
    </location>
    <ligand>
        <name>Mg(2+)</name>
        <dbReference type="ChEBI" id="CHEBI:18420"/>
    </ligand>
</feature>
<evidence type="ECO:0000256" key="12">
    <source>
        <dbReference type="PIRSR" id="PIRSR605478-3"/>
    </source>
</evidence>
<keyword evidence="5 13" id="KW-0479">Metal-binding</keyword>
<feature type="binding site" evidence="11">
    <location>
        <position position="266"/>
    </location>
    <ligand>
        <name>substrate</name>
    </ligand>
</feature>
<accession>A0A2N1PRL0</accession>
<proteinExistence type="inferred from homology"/>
<evidence type="ECO:0000313" key="17">
    <source>
        <dbReference type="Proteomes" id="UP000233256"/>
    </source>
</evidence>
<feature type="site" description="Important for catalytic activity" evidence="14">
    <location>
        <position position="266"/>
    </location>
</feature>
<dbReference type="InterPro" id="IPR033247">
    <property type="entry name" value="Transketolase_fam"/>
</dbReference>
<name>A0A2N1PRL0_9BACT</name>
<feature type="binding site" evidence="13">
    <location>
        <position position="193"/>
    </location>
    <ligand>
        <name>Mg(2+)</name>
        <dbReference type="ChEBI" id="CHEBI:18420"/>
    </ligand>
</feature>
<comment type="subunit">
    <text evidence="2">Homodimer.</text>
</comment>
<dbReference type="SMART" id="SM00861">
    <property type="entry name" value="Transket_pyr"/>
    <property type="match status" value="1"/>
</dbReference>
<feature type="binding site" evidence="12">
    <location>
        <position position="191"/>
    </location>
    <ligand>
        <name>thiamine diphosphate</name>
        <dbReference type="ChEBI" id="CHEBI:58937"/>
    </ligand>
</feature>
<gene>
    <name evidence="16" type="primary">tkt</name>
    <name evidence="16" type="ORF">CVV64_04195</name>
</gene>
<dbReference type="InterPro" id="IPR029061">
    <property type="entry name" value="THDP-binding"/>
</dbReference>
<evidence type="ECO:0000256" key="2">
    <source>
        <dbReference type="ARBA" id="ARBA00011738"/>
    </source>
</evidence>
<dbReference type="Gene3D" id="3.40.50.970">
    <property type="match status" value="2"/>
</dbReference>
<evidence type="ECO:0000259" key="15">
    <source>
        <dbReference type="SMART" id="SM00861"/>
    </source>
</evidence>
<dbReference type="EMBL" id="PGXC01000003">
    <property type="protein sequence ID" value="PKK90978.1"/>
    <property type="molecule type" value="Genomic_DNA"/>
</dbReference>
<dbReference type="PANTHER" id="PTHR43522">
    <property type="entry name" value="TRANSKETOLASE"/>
    <property type="match status" value="1"/>
</dbReference>
<dbReference type="AlphaFoldDB" id="A0A2N1PRL0"/>
<dbReference type="InterPro" id="IPR005475">
    <property type="entry name" value="Transketolase-like_Pyr-bd"/>
</dbReference>
<dbReference type="InterPro" id="IPR005474">
    <property type="entry name" value="Transketolase_N"/>
</dbReference>
<feature type="binding site" evidence="13">
    <location>
        <position position="191"/>
    </location>
    <ligand>
        <name>Mg(2+)</name>
        <dbReference type="ChEBI" id="CHEBI:18420"/>
    </ligand>
</feature>
<dbReference type="CDD" id="cd07033">
    <property type="entry name" value="TPP_PYR_DXS_TK_like"/>
    <property type="match status" value="1"/>
</dbReference>
<dbReference type="PANTHER" id="PTHR43522:SF2">
    <property type="entry name" value="TRANSKETOLASE 1-RELATED"/>
    <property type="match status" value="1"/>
</dbReference>
<evidence type="ECO:0000256" key="11">
    <source>
        <dbReference type="PIRSR" id="PIRSR605478-2"/>
    </source>
</evidence>
<dbReference type="GO" id="GO:0005829">
    <property type="term" value="C:cytosol"/>
    <property type="evidence" value="ECO:0007669"/>
    <property type="project" value="TreeGrafter"/>
</dbReference>
<dbReference type="InterPro" id="IPR005478">
    <property type="entry name" value="Transketolase_bac-like"/>
</dbReference>
<comment type="similarity">
    <text evidence="1">Belongs to the transketolase family.</text>
</comment>
<keyword evidence="4" id="KW-0808">Transferase</keyword>
<feature type="site" description="Important for catalytic activity" evidence="14">
    <location>
        <position position="32"/>
    </location>
</feature>
<dbReference type="Pfam" id="PF22613">
    <property type="entry name" value="Transketolase_C_1"/>
    <property type="match status" value="1"/>
</dbReference>
<evidence type="ECO:0000256" key="6">
    <source>
        <dbReference type="ARBA" id="ARBA00022842"/>
    </source>
</evidence>
<evidence type="ECO:0000256" key="3">
    <source>
        <dbReference type="ARBA" id="ARBA00013152"/>
    </source>
</evidence>
<dbReference type="Proteomes" id="UP000233256">
    <property type="component" value="Unassembled WGS sequence"/>
</dbReference>
<evidence type="ECO:0000256" key="10">
    <source>
        <dbReference type="PIRSR" id="PIRSR605478-1"/>
    </source>
</evidence>
<dbReference type="Gene3D" id="3.40.50.920">
    <property type="match status" value="1"/>
</dbReference>
<feature type="active site" description="Proton donor" evidence="10">
    <location>
        <position position="420"/>
    </location>
</feature>
<reference evidence="16 17" key="1">
    <citation type="journal article" date="2017" name="ISME J.">
        <title>Potential for microbial H2 and metal transformations associated with novel bacteria and archaea in deep terrestrial subsurface sediments.</title>
        <authorList>
            <person name="Hernsdorf A.W."/>
            <person name="Amano Y."/>
            <person name="Miyakawa K."/>
            <person name="Ise K."/>
            <person name="Suzuki Y."/>
            <person name="Anantharaman K."/>
            <person name="Probst A."/>
            <person name="Burstein D."/>
            <person name="Thomas B.C."/>
            <person name="Banfield J.F."/>
        </authorList>
    </citation>
    <scope>NUCLEOTIDE SEQUENCE [LARGE SCALE GENOMIC DNA]</scope>
    <source>
        <strain evidence="16">HGW-Wallbacteria-1</strain>
    </source>
</reference>
<feature type="binding site" evidence="11">
    <location>
        <position position="528"/>
    </location>
    <ligand>
        <name>substrate</name>
    </ligand>
</feature>
<dbReference type="FunFam" id="3.40.50.970:FF:000003">
    <property type="entry name" value="Transketolase"/>
    <property type="match status" value="1"/>
</dbReference>
<comment type="catalytic activity">
    <reaction evidence="8">
        <text>D-sedoheptulose 7-phosphate + D-glyceraldehyde 3-phosphate = aldehydo-D-ribose 5-phosphate + D-xylulose 5-phosphate</text>
        <dbReference type="Rhea" id="RHEA:10508"/>
        <dbReference type="ChEBI" id="CHEBI:57483"/>
        <dbReference type="ChEBI" id="CHEBI:57737"/>
        <dbReference type="ChEBI" id="CHEBI:58273"/>
        <dbReference type="ChEBI" id="CHEBI:59776"/>
        <dbReference type="EC" id="2.2.1.1"/>
    </reaction>
</comment>
<evidence type="ECO:0000256" key="14">
    <source>
        <dbReference type="PIRSR" id="PIRSR605478-5"/>
    </source>
</evidence>
<sequence length="678" mass="73729">MTSKNSKEIAELCVNTIKVLAVEGVQKANSGHPGAPMGIADMAFVLWSRHLRFNPVDPEWINRDRFVLSAGHASMLLYSLIHLHGYDLPIEELKNFRQMGSRTPGHPEKGMTPGVEMTSGPLGQGISTAVGMAVAGKMAAARFNRNGHEIINHRVFGICSDGDLMEGVAAEATSLAGHLGLGNLIFLYDDNKITIEGDTSIAFTEDVSAIFRARGWHVQEIDGHHHEQIDKAIENAIAETGKPSLIRARTTIAKGAPSLEGSHKTHGSPLGDQEISNFKKSIGWPSQESFHVPAEAARHFAECVELKKANYTQWQSKFQDYCAKEPELGELFKTHQHKVLPADLEKIALDAVSAVTKDATRSISGMVINALASNIPWLVGGSADLAPSNNTYIKGGHDIGDQNAPDGPFAGKNFHFGIREHGMSAVMNGISLHGMFKPFGGTFLVFSDYSRPAIRLSCIMNTDPVYVFTHDSIFLGEDGPTHQPVEHLSALRAIPNMTLFRPADQLETAMAWVWAMENAKPSLLALTRQKIPALPHVEGFTPRDILKGGYVVKMEKSPERLTSDGVVILATGSEVETALNAADLLQSKGIDSRVVSIPSLELFDRMGKDYRNSIIPEGSRVAAVEAASPMCWYKYTGVDGLVISMESFGESAPAEELADHFGFTPEKVAHRISSWLKG</sequence>
<feature type="binding site" evidence="12">
    <location>
        <position position="266"/>
    </location>
    <ligand>
        <name>thiamine diphosphate</name>
        <dbReference type="ChEBI" id="CHEBI:58937"/>
    </ligand>
</feature>
<evidence type="ECO:0000256" key="7">
    <source>
        <dbReference type="ARBA" id="ARBA00023052"/>
    </source>
</evidence>
<feature type="binding site" evidence="12">
    <location>
        <position position="446"/>
    </location>
    <ligand>
        <name>thiamine diphosphate</name>
        <dbReference type="ChEBI" id="CHEBI:58937"/>
    </ligand>
</feature>
<feature type="binding site" evidence="12">
    <location>
        <begin position="120"/>
        <end position="122"/>
    </location>
    <ligand>
        <name>thiamine diphosphate</name>
        <dbReference type="ChEBI" id="CHEBI:58937"/>
    </ligand>
</feature>
<dbReference type="PROSITE" id="PS00802">
    <property type="entry name" value="TRANSKETOLASE_2"/>
    <property type="match status" value="1"/>
</dbReference>
<evidence type="ECO:0000256" key="8">
    <source>
        <dbReference type="ARBA" id="ARBA00049473"/>
    </source>
</evidence>
<protein>
    <recommendedName>
        <fullName evidence="3 9">Transketolase</fullName>
        <ecNumber evidence="3 9">2.2.1.1</ecNumber>
    </recommendedName>
</protein>
<comment type="caution">
    <text evidence="16">The sequence shown here is derived from an EMBL/GenBank/DDBJ whole genome shotgun (WGS) entry which is preliminary data.</text>
</comment>